<evidence type="ECO:0000313" key="1">
    <source>
        <dbReference type="EMBL" id="JAD52284.1"/>
    </source>
</evidence>
<sequence length="10" mass="1249">MLHTLFIFNL</sequence>
<dbReference type="EMBL" id="GBRH01245611">
    <property type="protein sequence ID" value="JAD52284.1"/>
    <property type="molecule type" value="Transcribed_RNA"/>
</dbReference>
<reference evidence="1" key="2">
    <citation type="journal article" date="2015" name="Data Brief">
        <title>Shoot transcriptome of the giant reed, Arundo donax.</title>
        <authorList>
            <person name="Barrero R.A."/>
            <person name="Guerrero F.D."/>
            <person name="Moolhuijzen P."/>
            <person name="Goolsby J.A."/>
            <person name="Tidwell J."/>
            <person name="Bellgard S.E."/>
            <person name="Bellgard M.I."/>
        </authorList>
    </citation>
    <scope>NUCLEOTIDE SEQUENCE</scope>
    <source>
        <tissue evidence="1">Shoot tissue taken approximately 20 cm above the soil surface</tissue>
    </source>
</reference>
<reference evidence="1" key="1">
    <citation type="submission" date="2014-09" db="EMBL/GenBank/DDBJ databases">
        <authorList>
            <person name="Magalhaes I.L.F."/>
            <person name="Oliveira U."/>
            <person name="Santos F.R."/>
            <person name="Vidigal T.H.D.A."/>
            <person name="Brescovit A.D."/>
            <person name="Santos A.J."/>
        </authorList>
    </citation>
    <scope>NUCLEOTIDE SEQUENCE</scope>
    <source>
        <tissue evidence="1">Shoot tissue taken approximately 20 cm above the soil surface</tissue>
    </source>
</reference>
<protein>
    <submittedName>
        <fullName evidence="1">Uncharacterized protein</fullName>
    </submittedName>
</protein>
<organism evidence="1">
    <name type="scientific">Arundo donax</name>
    <name type="common">Giant reed</name>
    <name type="synonym">Donax arundinaceus</name>
    <dbReference type="NCBI Taxonomy" id="35708"/>
    <lineage>
        <taxon>Eukaryota</taxon>
        <taxon>Viridiplantae</taxon>
        <taxon>Streptophyta</taxon>
        <taxon>Embryophyta</taxon>
        <taxon>Tracheophyta</taxon>
        <taxon>Spermatophyta</taxon>
        <taxon>Magnoliopsida</taxon>
        <taxon>Liliopsida</taxon>
        <taxon>Poales</taxon>
        <taxon>Poaceae</taxon>
        <taxon>PACMAD clade</taxon>
        <taxon>Arundinoideae</taxon>
        <taxon>Arundineae</taxon>
        <taxon>Arundo</taxon>
    </lineage>
</organism>
<name>A0A0A9AKQ6_ARUDO</name>
<accession>A0A0A9AKQ6</accession>
<proteinExistence type="predicted"/>